<keyword evidence="9" id="KW-1185">Reference proteome</keyword>
<dbReference type="GO" id="GO:0005829">
    <property type="term" value="C:cytosol"/>
    <property type="evidence" value="ECO:0007669"/>
    <property type="project" value="TreeGrafter"/>
</dbReference>
<dbReference type="InterPro" id="IPR011989">
    <property type="entry name" value="ARM-like"/>
</dbReference>
<gene>
    <name evidence="8" type="ORF">SISNIDRAFT_484589</name>
</gene>
<keyword evidence="2" id="KW-0132">Cell division</keyword>
<evidence type="ECO:0000259" key="7">
    <source>
        <dbReference type="Pfam" id="PF09759"/>
    </source>
</evidence>
<dbReference type="SUPFAM" id="SSF48371">
    <property type="entry name" value="ARM repeat"/>
    <property type="match status" value="1"/>
</dbReference>
<evidence type="ECO:0000256" key="3">
    <source>
        <dbReference type="ARBA" id="ARBA00023306"/>
    </source>
</evidence>
<evidence type="ECO:0000256" key="4">
    <source>
        <dbReference type="ARBA" id="ARBA00044746"/>
    </source>
</evidence>
<feature type="domain" description="Ataxin-10" evidence="7">
    <location>
        <begin position="403"/>
        <end position="484"/>
    </location>
</feature>
<dbReference type="Pfam" id="PF09759">
    <property type="entry name" value="Atx10homo_assoc"/>
    <property type="match status" value="1"/>
</dbReference>
<dbReference type="OrthoDB" id="379794at2759"/>
<evidence type="ECO:0000313" key="8">
    <source>
        <dbReference type="EMBL" id="KZS94362.1"/>
    </source>
</evidence>
<evidence type="ECO:0000256" key="1">
    <source>
        <dbReference type="ARBA" id="ARBA00008384"/>
    </source>
</evidence>
<dbReference type="PANTHER" id="PTHR13255:SF0">
    <property type="entry name" value="ATAXIN-10"/>
    <property type="match status" value="1"/>
</dbReference>
<evidence type="ECO:0000256" key="6">
    <source>
        <dbReference type="ARBA" id="ARBA00044805"/>
    </source>
</evidence>
<comment type="similarity">
    <text evidence="1">Belongs to the ataxin-10 family.</text>
</comment>
<dbReference type="PANTHER" id="PTHR13255">
    <property type="entry name" value="ATAXIN-10"/>
    <property type="match status" value="1"/>
</dbReference>
<dbReference type="AlphaFoldDB" id="A0A164VQA5"/>
<dbReference type="InterPro" id="IPR019156">
    <property type="entry name" value="Ataxin-10_domain"/>
</dbReference>
<name>A0A164VQA5_9AGAM</name>
<reference evidence="8 9" key="1">
    <citation type="journal article" date="2016" name="Mol. Biol. Evol.">
        <title>Comparative Genomics of Early-Diverging Mushroom-Forming Fungi Provides Insights into the Origins of Lignocellulose Decay Capabilities.</title>
        <authorList>
            <person name="Nagy L.G."/>
            <person name="Riley R."/>
            <person name="Tritt A."/>
            <person name="Adam C."/>
            <person name="Daum C."/>
            <person name="Floudas D."/>
            <person name="Sun H."/>
            <person name="Yadav J.S."/>
            <person name="Pangilinan J."/>
            <person name="Larsson K.H."/>
            <person name="Matsuura K."/>
            <person name="Barry K."/>
            <person name="Labutti K."/>
            <person name="Kuo R."/>
            <person name="Ohm R.A."/>
            <person name="Bhattacharya S.S."/>
            <person name="Shirouzu T."/>
            <person name="Yoshinaga Y."/>
            <person name="Martin F.M."/>
            <person name="Grigoriev I.V."/>
            <person name="Hibbett D.S."/>
        </authorList>
    </citation>
    <scope>NUCLEOTIDE SEQUENCE [LARGE SCALE GENOMIC DNA]</scope>
    <source>
        <strain evidence="8 9">HHB9708</strain>
    </source>
</reference>
<sequence>MEIFRSATGQFKKSDDQREYASALDQLSKSLASSETLRAELGQSEDVWKSLTEFWSSAEQLDLDDEAASGLLLSFTKFNRNLVGGNVSNQNRSFPNLLPICGLIRHLTSFGLINDSKTLPLLRMMLQLVANNLTLNEHLVDRFWGPFVQLDEVNNFLVRSNQSKDIGVSTVVSILVRNCIHASPSQISSYFSSSTGRKLALSLLDKIDTLSDSEHDTPEDMAFDIGYRIFEQLFQLHATHSLWKSLAASGEPVTPAQIVLIKLLDVFLQDFPDTFSPSTELNFLIPEFCHICVYTEAIMQDALRTGSDSMVDSSLSLVYQALVLLCQCILSVVLKEQEKPGSDPFTQQAKTDVSFEGKGLPETIIGKYRCKLDLFLPRVMHGKSLPTVPLGNAHSDTSGFAYVKRDLVRLLGALVYDDKAIQDRVRECDGIPVMMNLCVTDERNPYLREHALFTLRNLLHKNVENQKVVDSIRPSGAWDEEGVLRDVPGATRK</sequence>
<dbReference type="EMBL" id="KV419404">
    <property type="protein sequence ID" value="KZS94362.1"/>
    <property type="molecule type" value="Genomic_DNA"/>
</dbReference>
<dbReference type="GO" id="GO:0051301">
    <property type="term" value="P:cell division"/>
    <property type="evidence" value="ECO:0007669"/>
    <property type="project" value="UniProtKB-KW"/>
</dbReference>
<dbReference type="Proteomes" id="UP000076722">
    <property type="component" value="Unassembled WGS sequence"/>
</dbReference>
<evidence type="ECO:0000313" key="9">
    <source>
        <dbReference type="Proteomes" id="UP000076722"/>
    </source>
</evidence>
<dbReference type="InterPro" id="IPR051374">
    <property type="entry name" value="Ataxin-10/CTR86_families"/>
</dbReference>
<protein>
    <recommendedName>
        <fullName evidence="5">Ataxin-10 homolog</fullName>
    </recommendedName>
    <alternativeName>
        <fullName evidence="6">Copper transport protein 86</fullName>
    </alternativeName>
</protein>
<proteinExistence type="inferred from homology"/>
<dbReference type="InterPro" id="IPR016024">
    <property type="entry name" value="ARM-type_fold"/>
</dbReference>
<organism evidence="8 9">
    <name type="scientific">Sistotremastrum niveocremeum HHB9708</name>
    <dbReference type="NCBI Taxonomy" id="1314777"/>
    <lineage>
        <taxon>Eukaryota</taxon>
        <taxon>Fungi</taxon>
        <taxon>Dikarya</taxon>
        <taxon>Basidiomycota</taxon>
        <taxon>Agaricomycotina</taxon>
        <taxon>Agaricomycetes</taxon>
        <taxon>Sistotremastrales</taxon>
        <taxon>Sistotremastraceae</taxon>
        <taxon>Sertulicium</taxon>
        <taxon>Sertulicium niveocremeum</taxon>
    </lineage>
</organism>
<dbReference type="Gene3D" id="1.25.10.10">
    <property type="entry name" value="Leucine-rich Repeat Variant"/>
    <property type="match status" value="1"/>
</dbReference>
<keyword evidence="3" id="KW-0131">Cell cycle</keyword>
<accession>A0A164VQA5</accession>
<comment type="function">
    <text evidence="4">May play a role in the regulation of cytokinesis.</text>
</comment>
<evidence type="ECO:0000256" key="5">
    <source>
        <dbReference type="ARBA" id="ARBA00044801"/>
    </source>
</evidence>
<evidence type="ECO:0000256" key="2">
    <source>
        <dbReference type="ARBA" id="ARBA00022618"/>
    </source>
</evidence>